<keyword evidence="2" id="KW-1185">Reference proteome</keyword>
<dbReference type="Proteomes" id="UP000805704">
    <property type="component" value="Chromosome 23"/>
</dbReference>
<protein>
    <submittedName>
        <fullName evidence="1">Uncharacterized protein</fullName>
    </submittedName>
</protein>
<organism evidence="1 2">
    <name type="scientific">Nibea albiflora</name>
    <name type="common">Yellow drum</name>
    <name type="synonym">Corvina albiflora</name>
    <dbReference type="NCBI Taxonomy" id="240163"/>
    <lineage>
        <taxon>Eukaryota</taxon>
        <taxon>Metazoa</taxon>
        <taxon>Chordata</taxon>
        <taxon>Craniata</taxon>
        <taxon>Vertebrata</taxon>
        <taxon>Euteleostomi</taxon>
        <taxon>Actinopterygii</taxon>
        <taxon>Neopterygii</taxon>
        <taxon>Teleostei</taxon>
        <taxon>Neoteleostei</taxon>
        <taxon>Acanthomorphata</taxon>
        <taxon>Eupercaria</taxon>
        <taxon>Sciaenidae</taxon>
        <taxon>Nibea</taxon>
    </lineage>
</organism>
<comment type="caution">
    <text evidence="1">The sequence shown here is derived from an EMBL/GenBank/DDBJ whole genome shotgun (WGS) entry which is preliminary data.</text>
</comment>
<proteinExistence type="predicted"/>
<gene>
    <name evidence="1" type="ORF">GBF38_010737</name>
</gene>
<dbReference type="EMBL" id="CM024811">
    <property type="protein sequence ID" value="KAG8004908.1"/>
    <property type="molecule type" value="Genomic_DNA"/>
</dbReference>
<sequence>MGVGLVVATLLIALMQGVFGGTWEVTVPRSIVAISGSCIRVPCSFNVPDVLEKDLLNCSGRSVWTKKDLSVVKQEIQEKDGQMTMTSLVTFIVSADQNNENVTCSVSYLLSKGGSTKPSATSMRLLVHYPPRFTKATLVTSAPIFEGCFVTFICSSDANPPPEFYWFRVVSGKQIEAKDENIYTDLKISNITSDYEQLQPRQPRTLPPPDDNYENLPKSPRKPKPAAAKVEPEGTDQGVSFSSKVV</sequence>
<accession>A0ACB7ET14</accession>
<evidence type="ECO:0000313" key="1">
    <source>
        <dbReference type="EMBL" id="KAG8004908.1"/>
    </source>
</evidence>
<evidence type="ECO:0000313" key="2">
    <source>
        <dbReference type="Proteomes" id="UP000805704"/>
    </source>
</evidence>
<reference evidence="1" key="1">
    <citation type="submission" date="2020-04" db="EMBL/GenBank/DDBJ databases">
        <title>A chromosome-scale assembly and high-density genetic map of the yellow drum (Nibea albiflora) genome.</title>
        <authorList>
            <person name="Xu D."/>
            <person name="Zhang W."/>
            <person name="Chen R."/>
            <person name="Tan P."/>
            <person name="Wang L."/>
            <person name="Song H."/>
            <person name="Tian L."/>
            <person name="Zhu Q."/>
            <person name="Wang B."/>
        </authorList>
    </citation>
    <scope>NUCLEOTIDE SEQUENCE</scope>
    <source>
        <strain evidence="1">ZJHYS-2018</strain>
    </source>
</reference>
<name>A0ACB7ET14_NIBAL</name>